<comment type="caution">
    <text evidence="3">The sequence shown here is derived from an EMBL/GenBank/DDBJ whole genome shotgun (WGS) entry which is preliminary data.</text>
</comment>
<dbReference type="InterPro" id="IPR051603">
    <property type="entry name" value="Zinc-ADH_QOR/CCCR"/>
</dbReference>
<evidence type="ECO:0000256" key="1">
    <source>
        <dbReference type="ARBA" id="ARBA00022857"/>
    </source>
</evidence>
<dbReference type="SUPFAM" id="SSF51735">
    <property type="entry name" value="NAD(P)-binding Rossmann-fold domains"/>
    <property type="match status" value="1"/>
</dbReference>
<dbReference type="InterPro" id="IPR013154">
    <property type="entry name" value="ADH-like_N"/>
</dbReference>
<proteinExistence type="predicted"/>
<sequence>MRAARFHAWGRPPVMDEVAEPERAPGEVLVRVTAAAVAHLDLTVAAGDFRMRPELPYTGGVEGAGEVLAADPGAPVSEGDRVMLRGGGLGLLRDGCWTERVSVAAKALTPVPAELPAEVAATFFVPATTAYVALHDVAALGEGEEVVVVGAAGAVGAMLTQMALARGASVTGVVGRAEQLSWVPGGARAVDASDPDQVAALAGRRSATLLVDTLGGQRLVERTRWVRPGGRAVVIGYVTGPEVTVDLPSWLLDDVALLPVNMIRRERRAREVAGSLVERLVAGELRLDVQAYPLARAAKAVDDVRAGLVRGRAVLTP</sequence>
<keyword evidence="4" id="KW-1185">Reference proteome</keyword>
<dbReference type="InterPro" id="IPR011032">
    <property type="entry name" value="GroES-like_sf"/>
</dbReference>
<dbReference type="PANTHER" id="PTHR44154:SF1">
    <property type="entry name" value="QUINONE OXIDOREDUCTASE"/>
    <property type="match status" value="1"/>
</dbReference>
<accession>A0ABP9REM9</accession>
<dbReference type="InterPro" id="IPR020843">
    <property type="entry name" value="ER"/>
</dbReference>
<dbReference type="EMBL" id="BAABJP010000068">
    <property type="protein sequence ID" value="GAA5176265.1"/>
    <property type="molecule type" value="Genomic_DNA"/>
</dbReference>
<protein>
    <submittedName>
        <fullName evidence="3">NADPH:quinone oxidoreductase family protein</fullName>
    </submittedName>
</protein>
<dbReference type="SMART" id="SM00829">
    <property type="entry name" value="PKS_ER"/>
    <property type="match status" value="1"/>
</dbReference>
<gene>
    <name evidence="3" type="ORF">GCM10023321_84230</name>
</gene>
<keyword evidence="1" id="KW-0521">NADP</keyword>
<dbReference type="Gene3D" id="3.90.180.10">
    <property type="entry name" value="Medium-chain alcohol dehydrogenases, catalytic domain"/>
    <property type="match status" value="1"/>
</dbReference>
<dbReference type="SUPFAM" id="SSF50129">
    <property type="entry name" value="GroES-like"/>
    <property type="match status" value="1"/>
</dbReference>
<dbReference type="Gene3D" id="3.40.50.720">
    <property type="entry name" value="NAD(P)-binding Rossmann-like Domain"/>
    <property type="match status" value="1"/>
</dbReference>
<dbReference type="Pfam" id="PF00107">
    <property type="entry name" value="ADH_zinc_N"/>
    <property type="match status" value="1"/>
</dbReference>
<reference evidence="4" key="1">
    <citation type="journal article" date="2019" name="Int. J. Syst. Evol. Microbiol.">
        <title>The Global Catalogue of Microorganisms (GCM) 10K type strain sequencing project: providing services to taxonomists for standard genome sequencing and annotation.</title>
        <authorList>
            <consortium name="The Broad Institute Genomics Platform"/>
            <consortium name="The Broad Institute Genome Sequencing Center for Infectious Disease"/>
            <person name="Wu L."/>
            <person name="Ma J."/>
        </authorList>
    </citation>
    <scope>NUCLEOTIDE SEQUENCE [LARGE SCALE GENOMIC DNA]</scope>
    <source>
        <strain evidence="4">JCM 18303</strain>
    </source>
</reference>
<evidence type="ECO:0000313" key="4">
    <source>
        <dbReference type="Proteomes" id="UP001428817"/>
    </source>
</evidence>
<feature type="domain" description="Enoyl reductase (ER)" evidence="2">
    <location>
        <begin position="10"/>
        <end position="315"/>
    </location>
</feature>
<name>A0ABP9REM9_9PSEU</name>
<evidence type="ECO:0000313" key="3">
    <source>
        <dbReference type="EMBL" id="GAA5176265.1"/>
    </source>
</evidence>
<dbReference type="Pfam" id="PF08240">
    <property type="entry name" value="ADH_N"/>
    <property type="match status" value="1"/>
</dbReference>
<dbReference type="PANTHER" id="PTHR44154">
    <property type="entry name" value="QUINONE OXIDOREDUCTASE"/>
    <property type="match status" value="1"/>
</dbReference>
<dbReference type="InterPro" id="IPR013149">
    <property type="entry name" value="ADH-like_C"/>
</dbReference>
<dbReference type="RefSeq" id="WP_185065732.1">
    <property type="nucleotide sequence ID" value="NZ_BAABJP010000068.1"/>
</dbReference>
<evidence type="ECO:0000259" key="2">
    <source>
        <dbReference type="SMART" id="SM00829"/>
    </source>
</evidence>
<dbReference type="InterPro" id="IPR036291">
    <property type="entry name" value="NAD(P)-bd_dom_sf"/>
</dbReference>
<dbReference type="Proteomes" id="UP001428817">
    <property type="component" value="Unassembled WGS sequence"/>
</dbReference>
<organism evidence="3 4">
    <name type="scientific">Pseudonocardia eucalypti</name>
    <dbReference type="NCBI Taxonomy" id="648755"/>
    <lineage>
        <taxon>Bacteria</taxon>
        <taxon>Bacillati</taxon>
        <taxon>Actinomycetota</taxon>
        <taxon>Actinomycetes</taxon>
        <taxon>Pseudonocardiales</taxon>
        <taxon>Pseudonocardiaceae</taxon>
        <taxon>Pseudonocardia</taxon>
    </lineage>
</organism>